<evidence type="ECO:0000256" key="8">
    <source>
        <dbReference type="ARBA" id="ARBA00022741"/>
    </source>
</evidence>
<evidence type="ECO:0000256" key="1">
    <source>
        <dbReference type="ARBA" id="ARBA00004496"/>
    </source>
</evidence>
<dbReference type="AlphaFoldDB" id="A0A7R7HUN1"/>
<dbReference type="GO" id="GO:0005524">
    <property type="term" value="F:ATP binding"/>
    <property type="evidence" value="ECO:0007669"/>
    <property type="project" value="UniProtKB-KW"/>
</dbReference>
<dbReference type="Gene3D" id="3.90.870.10">
    <property type="entry name" value="DHBP synthase"/>
    <property type="match status" value="1"/>
</dbReference>
<name>A0A7R7HUN1_9ACTN</name>
<dbReference type="PANTHER" id="PTHR17490">
    <property type="entry name" value="SUA5"/>
    <property type="match status" value="1"/>
</dbReference>
<dbReference type="PROSITE" id="PS51163">
    <property type="entry name" value="YRDC"/>
    <property type="match status" value="1"/>
</dbReference>
<reference evidence="13 14" key="1">
    <citation type="submission" date="2020-08" db="EMBL/GenBank/DDBJ databases">
        <title>Whole genome shotgun sequence of Actinocatenispora thailandica NBRC 105041.</title>
        <authorList>
            <person name="Komaki H."/>
            <person name="Tamura T."/>
        </authorList>
    </citation>
    <scope>NUCLEOTIDE SEQUENCE [LARGE SCALE GENOMIC DNA]</scope>
    <source>
        <strain evidence="13 14">NBRC 105041</strain>
    </source>
</reference>
<evidence type="ECO:0000256" key="3">
    <source>
        <dbReference type="ARBA" id="ARBA00012584"/>
    </source>
</evidence>
<dbReference type="Pfam" id="PF01300">
    <property type="entry name" value="Sua5_yciO_yrdC"/>
    <property type="match status" value="1"/>
</dbReference>
<dbReference type="EMBL" id="AP023355">
    <property type="protein sequence ID" value="BCJ32616.1"/>
    <property type="molecule type" value="Genomic_DNA"/>
</dbReference>
<protein>
    <recommendedName>
        <fullName evidence="10">L-threonylcarbamoyladenylate synthase</fullName>
        <ecNumber evidence="3">2.7.7.87</ecNumber>
    </recommendedName>
    <alternativeName>
        <fullName evidence="10">L-threonylcarbamoyladenylate synthase</fullName>
    </alternativeName>
</protein>
<dbReference type="InterPro" id="IPR017945">
    <property type="entry name" value="DHBP_synth_RibB-like_a/b_dom"/>
</dbReference>
<keyword evidence="4" id="KW-0963">Cytoplasm</keyword>
<keyword evidence="5" id="KW-0808">Transferase</keyword>
<proteinExistence type="inferred from homology"/>
<evidence type="ECO:0000256" key="2">
    <source>
        <dbReference type="ARBA" id="ARBA00007663"/>
    </source>
</evidence>
<evidence type="ECO:0000256" key="5">
    <source>
        <dbReference type="ARBA" id="ARBA00022679"/>
    </source>
</evidence>
<evidence type="ECO:0000256" key="4">
    <source>
        <dbReference type="ARBA" id="ARBA00022490"/>
    </source>
</evidence>
<evidence type="ECO:0000256" key="7">
    <source>
        <dbReference type="ARBA" id="ARBA00022695"/>
    </source>
</evidence>
<dbReference type="Proteomes" id="UP000611640">
    <property type="component" value="Chromosome"/>
</dbReference>
<dbReference type="KEGG" id="atl:Athai_01190"/>
<keyword evidence="8" id="KW-0547">Nucleotide-binding</keyword>
<evidence type="ECO:0000256" key="9">
    <source>
        <dbReference type="ARBA" id="ARBA00022840"/>
    </source>
</evidence>
<evidence type="ECO:0000313" key="14">
    <source>
        <dbReference type="Proteomes" id="UP000611640"/>
    </source>
</evidence>
<organism evidence="13 14">
    <name type="scientific">Actinocatenispora thailandica</name>
    <dbReference type="NCBI Taxonomy" id="227318"/>
    <lineage>
        <taxon>Bacteria</taxon>
        <taxon>Bacillati</taxon>
        <taxon>Actinomycetota</taxon>
        <taxon>Actinomycetes</taxon>
        <taxon>Micromonosporales</taxon>
        <taxon>Micromonosporaceae</taxon>
        <taxon>Actinocatenispora</taxon>
    </lineage>
</organism>
<dbReference type="PANTHER" id="PTHR17490:SF16">
    <property type="entry name" value="THREONYLCARBAMOYL-AMP SYNTHASE"/>
    <property type="match status" value="1"/>
</dbReference>
<dbReference type="GO" id="GO:0003725">
    <property type="term" value="F:double-stranded RNA binding"/>
    <property type="evidence" value="ECO:0007669"/>
    <property type="project" value="InterPro"/>
</dbReference>
<keyword evidence="9" id="KW-0067">ATP-binding</keyword>
<gene>
    <name evidence="13" type="ORF">Athai_01190</name>
</gene>
<sequence>MMSYDCRTLAERDQGIAAAVEAVKSGQLVVFPTGTMYGLGADAFDEDAVAELRRLKDHGRDVASPVMVGSQQTLDGLVLVLPQAARELVEAYWPGELSVIVEHAPSLAWDIGDTDGTFLVRQPLHPVALELLRETGPMVVVGASLPGKTPPTTADEAQEQLGSAVSVYLEGGPGGDPVPSTIVDCAEEPPMLLRAGALSLDTLRTVVPELVESD</sequence>
<dbReference type="InterPro" id="IPR050156">
    <property type="entry name" value="TC-AMP_synthase_SUA5"/>
</dbReference>
<dbReference type="GO" id="GO:0061710">
    <property type="term" value="F:L-threonylcarbamoyladenylate synthase"/>
    <property type="evidence" value="ECO:0007669"/>
    <property type="project" value="UniProtKB-EC"/>
</dbReference>
<dbReference type="SUPFAM" id="SSF55821">
    <property type="entry name" value="YrdC/RibB"/>
    <property type="match status" value="1"/>
</dbReference>
<dbReference type="GO" id="GO:0006450">
    <property type="term" value="P:regulation of translational fidelity"/>
    <property type="evidence" value="ECO:0007669"/>
    <property type="project" value="TreeGrafter"/>
</dbReference>
<comment type="similarity">
    <text evidence="2">Belongs to the SUA5 family.</text>
</comment>
<keyword evidence="6" id="KW-0819">tRNA processing</keyword>
<evidence type="ECO:0000256" key="6">
    <source>
        <dbReference type="ARBA" id="ARBA00022694"/>
    </source>
</evidence>
<feature type="domain" description="YrdC-like" evidence="12">
    <location>
        <begin position="13"/>
        <end position="198"/>
    </location>
</feature>
<keyword evidence="7" id="KW-0548">Nucleotidyltransferase</keyword>
<accession>A0A7R7HUN1</accession>
<dbReference type="GO" id="GO:0000049">
    <property type="term" value="F:tRNA binding"/>
    <property type="evidence" value="ECO:0007669"/>
    <property type="project" value="TreeGrafter"/>
</dbReference>
<evidence type="ECO:0000313" key="13">
    <source>
        <dbReference type="EMBL" id="BCJ32616.1"/>
    </source>
</evidence>
<comment type="subcellular location">
    <subcellularLocation>
        <location evidence="1">Cytoplasm</location>
    </subcellularLocation>
</comment>
<dbReference type="EC" id="2.7.7.87" evidence="3"/>
<evidence type="ECO:0000259" key="12">
    <source>
        <dbReference type="PROSITE" id="PS51163"/>
    </source>
</evidence>
<dbReference type="GO" id="GO:0005737">
    <property type="term" value="C:cytoplasm"/>
    <property type="evidence" value="ECO:0007669"/>
    <property type="project" value="UniProtKB-SubCell"/>
</dbReference>
<evidence type="ECO:0000256" key="11">
    <source>
        <dbReference type="ARBA" id="ARBA00048366"/>
    </source>
</evidence>
<dbReference type="NCBIfam" id="TIGR00057">
    <property type="entry name" value="L-threonylcarbamoyladenylate synthase"/>
    <property type="match status" value="1"/>
</dbReference>
<comment type="catalytic activity">
    <reaction evidence="11">
        <text>L-threonine + hydrogencarbonate + ATP = L-threonylcarbamoyladenylate + diphosphate + H2O</text>
        <dbReference type="Rhea" id="RHEA:36407"/>
        <dbReference type="ChEBI" id="CHEBI:15377"/>
        <dbReference type="ChEBI" id="CHEBI:17544"/>
        <dbReference type="ChEBI" id="CHEBI:30616"/>
        <dbReference type="ChEBI" id="CHEBI:33019"/>
        <dbReference type="ChEBI" id="CHEBI:57926"/>
        <dbReference type="ChEBI" id="CHEBI:73682"/>
        <dbReference type="EC" id="2.7.7.87"/>
    </reaction>
</comment>
<keyword evidence="14" id="KW-1185">Reference proteome</keyword>
<evidence type="ECO:0000256" key="10">
    <source>
        <dbReference type="ARBA" id="ARBA00029774"/>
    </source>
</evidence>
<dbReference type="InterPro" id="IPR006070">
    <property type="entry name" value="Sua5-like_dom"/>
</dbReference>
<dbReference type="GO" id="GO:0008033">
    <property type="term" value="P:tRNA processing"/>
    <property type="evidence" value="ECO:0007669"/>
    <property type="project" value="UniProtKB-KW"/>
</dbReference>